<dbReference type="EMBL" id="JANFVX010000023">
    <property type="protein sequence ID" value="MCW0346103.1"/>
    <property type="molecule type" value="Genomic_DNA"/>
</dbReference>
<sequence length="29" mass="3186">MGVLAASVDARRFIFSLPDPPSDAFVIRH</sequence>
<organism evidence="1 2">
    <name type="scientific">Pantoea ananas</name>
    <name type="common">Erwinia uredovora</name>
    <dbReference type="NCBI Taxonomy" id="553"/>
    <lineage>
        <taxon>Bacteria</taxon>
        <taxon>Pseudomonadati</taxon>
        <taxon>Pseudomonadota</taxon>
        <taxon>Gammaproteobacteria</taxon>
        <taxon>Enterobacterales</taxon>
        <taxon>Erwiniaceae</taxon>
        <taxon>Pantoea</taxon>
    </lineage>
</organism>
<proteinExistence type="predicted"/>
<gene>
    <name evidence="1" type="ORF">NB703_004196</name>
</gene>
<comment type="caution">
    <text evidence="1">The sequence shown here is derived from an EMBL/GenBank/DDBJ whole genome shotgun (WGS) entry which is preliminary data.</text>
</comment>
<dbReference type="AlphaFoldDB" id="A0AAJ1D2N9"/>
<dbReference type="Proteomes" id="UP001208888">
    <property type="component" value="Unassembled WGS sequence"/>
</dbReference>
<name>A0AAJ1D2N9_PANAN</name>
<accession>A0AAJ1D2N9</accession>
<protein>
    <submittedName>
        <fullName evidence="1">Uncharacterized protein</fullName>
    </submittedName>
</protein>
<evidence type="ECO:0000313" key="1">
    <source>
        <dbReference type="EMBL" id="MCW0346103.1"/>
    </source>
</evidence>
<reference evidence="1" key="1">
    <citation type="submission" date="2022-06" db="EMBL/GenBank/DDBJ databases">
        <title>Dynamics of rice microbiomes reveals core vertical transmitted seed endophytes.</title>
        <authorList>
            <person name="Liao K."/>
            <person name="Zhang X."/>
        </authorList>
    </citation>
    <scope>NUCLEOTIDE SEQUENCE</scope>
    <source>
        <strain evidence="1">JT1-17</strain>
    </source>
</reference>
<evidence type="ECO:0000313" key="2">
    <source>
        <dbReference type="Proteomes" id="UP001208888"/>
    </source>
</evidence>